<gene>
    <name evidence="1" type="ORF">BAIG_00131</name>
</gene>
<evidence type="ECO:0000313" key="1">
    <source>
        <dbReference type="EMBL" id="EEX95742.1"/>
    </source>
</evidence>
<dbReference type="Proteomes" id="UP000003990">
    <property type="component" value="Unassembled WGS sequence"/>
</dbReference>
<keyword evidence="2" id="KW-1185">Reference proteome</keyword>
<sequence>MAARPIEALTRHTIAVIVIILDLNAQSVIGCKGGCRNPRCGGGKCGQSESSFFHNRDPFINPLAQAWWDTRVVPVKMATLDQSRYLFRSIYLTQNRCALLLEMLWPRAFERSPKMMFILGYRAVRKAKYSSLWIRSCYAK</sequence>
<name>A0ABM9Z7P1_9HYPH</name>
<evidence type="ECO:0000313" key="2">
    <source>
        <dbReference type="Proteomes" id="UP000003990"/>
    </source>
</evidence>
<reference evidence="1 2" key="1">
    <citation type="submission" date="2008-12" db="EMBL/GenBank/DDBJ databases">
        <title>The Genome Sequence of Brucella ceti M644/93/1.</title>
        <authorList>
            <consortium name="The Broad Institute Genome Sequencing Platform"/>
            <person name="Ward D."/>
            <person name="Young S.K."/>
            <person name="Kodira C.D."/>
            <person name="Zeng Q."/>
            <person name="Koehrsen M."/>
            <person name="Alvarado L."/>
            <person name="Berlin A."/>
            <person name="Borenstein D."/>
            <person name="Chen Z."/>
            <person name="Engels R."/>
            <person name="Freedman E."/>
            <person name="Gellesch M."/>
            <person name="Goldberg J."/>
            <person name="Griggs A."/>
            <person name="Gujja S."/>
            <person name="Heiman D."/>
            <person name="Hepburn T."/>
            <person name="Howarth C."/>
            <person name="Jen D."/>
            <person name="Larson L."/>
            <person name="Lewis B."/>
            <person name="Mehta T."/>
            <person name="Park D."/>
            <person name="Pearson M."/>
            <person name="Roberts A."/>
            <person name="Saif S."/>
            <person name="Shea T."/>
            <person name="Shenoy N."/>
            <person name="Sisk P."/>
            <person name="Stolte C."/>
            <person name="Sykes S."/>
            <person name="Walk T."/>
            <person name="White J."/>
            <person name="Yandava C."/>
            <person name="Whatmore A.M."/>
            <person name="Perrett L.L."/>
            <person name="O'Callaghan D."/>
            <person name="Nusbaum C."/>
            <person name="Galagan J."/>
            <person name="Birren B."/>
        </authorList>
    </citation>
    <scope>NUCLEOTIDE SEQUENCE [LARGE SCALE GENOMIC DNA]</scope>
    <source>
        <strain evidence="1 2">M644/93/1</strain>
    </source>
</reference>
<organism evidence="1 2">
    <name type="scientific">Brucella ceti M644/93/1</name>
    <dbReference type="NCBI Taxonomy" id="520459"/>
    <lineage>
        <taxon>Bacteria</taxon>
        <taxon>Pseudomonadati</taxon>
        <taxon>Pseudomonadota</taxon>
        <taxon>Alphaproteobacteria</taxon>
        <taxon>Hyphomicrobiales</taxon>
        <taxon>Brucellaceae</taxon>
        <taxon>Brucella/Ochrobactrum group</taxon>
        <taxon>Brucella</taxon>
    </lineage>
</organism>
<protein>
    <recommendedName>
        <fullName evidence="3">Secreted protein</fullName>
    </recommendedName>
</protein>
<accession>A0ABM9Z7P1</accession>
<evidence type="ECO:0008006" key="3">
    <source>
        <dbReference type="Google" id="ProtNLM"/>
    </source>
</evidence>
<dbReference type="EMBL" id="DS999669">
    <property type="protein sequence ID" value="EEX95742.1"/>
    <property type="molecule type" value="Genomic_DNA"/>
</dbReference>
<proteinExistence type="predicted"/>